<reference evidence="2" key="1">
    <citation type="journal article" date="2021" name="PeerJ">
        <title>Extensive microbial diversity within the chicken gut microbiome revealed by metagenomics and culture.</title>
        <authorList>
            <person name="Gilroy R."/>
            <person name="Ravi A."/>
            <person name="Getino M."/>
            <person name="Pursley I."/>
            <person name="Horton D.L."/>
            <person name="Alikhan N.F."/>
            <person name="Baker D."/>
            <person name="Gharbi K."/>
            <person name="Hall N."/>
            <person name="Watson M."/>
            <person name="Adriaenssens E.M."/>
            <person name="Foster-Nyarko E."/>
            <person name="Jarju S."/>
            <person name="Secka A."/>
            <person name="Antonio M."/>
            <person name="Oren A."/>
            <person name="Chaudhuri R.R."/>
            <person name="La Ragione R."/>
            <person name="Hildebrand F."/>
            <person name="Pallen M.J."/>
        </authorList>
    </citation>
    <scope>NUCLEOTIDE SEQUENCE</scope>
    <source>
        <strain evidence="2">ChiHecec2B26-7398</strain>
    </source>
</reference>
<feature type="transmembrane region" description="Helical" evidence="1">
    <location>
        <begin position="21"/>
        <end position="42"/>
    </location>
</feature>
<keyword evidence="1" id="KW-0472">Membrane</keyword>
<proteinExistence type="predicted"/>
<evidence type="ECO:0000313" key="3">
    <source>
        <dbReference type="Proteomes" id="UP000886751"/>
    </source>
</evidence>
<feature type="transmembrane region" description="Helical" evidence="1">
    <location>
        <begin position="54"/>
        <end position="73"/>
    </location>
</feature>
<feature type="transmembrane region" description="Helical" evidence="1">
    <location>
        <begin position="120"/>
        <end position="143"/>
    </location>
</feature>
<dbReference type="EMBL" id="DXEI01000061">
    <property type="protein sequence ID" value="HIX94595.1"/>
    <property type="molecule type" value="Genomic_DNA"/>
</dbReference>
<accession>A0A9D2BTM7</accession>
<keyword evidence="1" id="KW-1133">Transmembrane helix</keyword>
<evidence type="ECO:0000256" key="1">
    <source>
        <dbReference type="SAM" id="Phobius"/>
    </source>
</evidence>
<dbReference type="Proteomes" id="UP000886751">
    <property type="component" value="Unassembled WGS sequence"/>
</dbReference>
<name>A0A9D2BTM7_9FIRM</name>
<keyword evidence="1" id="KW-0812">Transmembrane</keyword>
<dbReference type="AlphaFoldDB" id="A0A9D2BTM7"/>
<sequence length="490" mass="53166">MRLHETDPAPRWPQGPGRTAAQRAAAVFLLAAGPASAAYWALHGLPDGVPMPTPLLLCLLAMAPVGLWLLLACPPLRPQRPDELAVFHAGWPTPMGVGLVVLCAGFAAALPALLTGDDLVAGLVMELLLLVWLVLSALVVAAARNERLLLAADGRIEATGAGGRTRIAELHEAASLRVTLLGTYHICDAEGRTLCTFEKDAVNCKRLLARLQQRGIGFATPHDQARASRFPLPKVRATLDWDEADRTPAHRWLPLLRRAWVLAVALTAAQVLLTRSAGVLTLADALLLSAWPPAVFYLLYLLFPQVYVWDYFPQRPRARQWNQVLATRAWQQNHPSLIWAFFPAAVACMSAVSCAESLAVADPVRLALLCAALAVVPAGACGLRMARQKVRSWLALGMFALALCFPMGYSLNLKLSAPTAHRTLPVVETLRYNSRVTDDGHTYALVCALDGARVKLAVDRDAWLQAQQDPVADVLVWESPLGIRLVQRAC</sequence>
<comment type="caution">
    <text evidence="2">The sequence shown here is derived from an EMBL/GenBank/DDBJ whole genome shotgun (WGS) entry which is preliminary data.</text>
</comment>
<reference evidence="2" key="2">
    <citation type="submission" date="2021-04" db="EMBL/GenBank/DDBJ databases">
        <authorList>
            <person name="Gilroy R."/>
        </authorList>
    </citation>
    <scope>NUCLEOTIDE SEQUENCE</scope>
    <source>
        <strain evidence="2">ChiHecec2B26-7398</strain>
    </source>
</reference>
<feature type="transmembrane region" description="Helical" evidence="1">
    <location>
        <begin position="294"/>
        <end position="312"/>
    </location>
</feature>
<gene>
    <name evidence="2" type="ORF">H9846_03965</name>
</gene>
<organism evidence="2 3">
    <name type="scientific">Candidatus Gemmiger excrementipullorum</name>
    <dbReference type="NCBI Taxonomy" id="2838610"/>
    <lineage>
        <taxon>Bacteria</taxon>
        <taxon>Bacillati</taxon>
        <taxon>Bacillota</taxon>
        <taxon>Clostridia</taxon>
        <taxon>Eubacteriales</taxon>
        <taxon>Gemmiger</taxon>
    </lineage>
</organism>
<feature type="transmembrane region" description="Helical" evidence="1">
    <location>
        <begin position="94"/>
        <end position="114"/>
    </location>
</feature>
<feature type="transmembrane region" description="Helical" evidence="1">
    <location>
        <begin position="337"/>
        <end position="360"/>
    </location>
</feature>
<feature type="transmembrane region" description="Helical" evidence="1">
    <location>
        <begin position="259"/>
        <end position="282"/>
    </location>
</feature>
<evidence type="ECO:0000313" key="2">
    <source>
        <dbReference type="EMBL" id="HIX94595.1"/>
    </source>
</evidence>
<protein>
    <submittedName>
        <fullName evidence="2">Uncharacterized protein</fullName>
    </submittedName>
</protein>
<feature type="transmembrane region" description="Helical" evidence="1">
    <location>
        <begin position="393"/>
        <end position="411"/>
    </location>
</feature>
<feature type="transmembrane region" description="Helical" evidence="1">
    <location>
        <begin position="366"/>
        <end position="386"/>
    </location>
</feature>